<dbReference type="PaxDb" id="3708-A0A078IXS0"/>
<gene>
    <name evidence="1" type="primary">BnaA06g40650D</name>
    <name evidence="1" type="ORF">GSBRNA2T00020048001</name>
</gene>
<evidence type="ECO:0000313" key="1">
    <source>
        <dbReference type="EMBL" id="CDY56751.1"/>
    </source>
</evidence>
<dbReference type="AlphaFoldDB" id="A0A078IXS0"/>
<dbReference type="OMA" id="NWVEDIT"/>
<reference evidence="1 2" key="1">
    <citation type="journal article" date="2014" name="Science">
        <title>Plant genetics. Early allopolyploid evolution in the post-Neolithic Brassica napus oilseed genome.</title>
        <authorList>
            <person name="Chalhoub B."/>
            <person name="Denoeud F."/>
            <person name="Liu S."/>
            <person name="Parkin I.A."/>
            <person name="Tang H."/>
            <person name="Wang X."/>
            <person name="Chiquet J."/>
            <person name="Belcram H."/>
            <person name="Tong C."/>
            <person name="Samans B."/>
            <person name="Correa M."/>
            <person name="Da Silva C."/>
            <person name="Just J."/>
            <person name="Falentin C."/>
            <person name="Koh C.S."/>
            <person name="Le Clainche I."/>
            <person name="Bernard M."/>
            <person name="Bento P."/>
            <person name="Noel B."/>
            <person name="Labadie K."/>
            <person name="Alberti A."/>
            <person name="Charles M."/>
            <person name="Arnaud D."/>
            <person name="Guo H."/>
            <person name="Daviaud C."/>
            <person name="Alamery S."/>
            <person name="Jabbari K."/>
            <person name="Zhao M."/>
            <person name="Edger P.P."/>
            <person name="Chelaifa H."/>
            <person name="Tack D."/>
            <person name="Lassalle G."/>
            <person name="Mestiri I."/>
            <person name="Schnel N."/>
            <person name="Le Paslier M.C."/>
            <person name="Fan G."/>
            <person name="Renault V."/>
            <person name="Bayer P.E."/>
            <person name="Golicz A.A."/>
            <person name="Manoli S."/>
            <person name="Lee T.H."/>
            <person name="Thi V.H."/>
            <person name="Chalabi S."/>
            <person name="Hu Q."/>
            <person name="Fan C."/>
            <person name="Tollenaere R."/>
            <person name="Lu Y."/>
            <person name="Battail C."/>
            <person name="Shen J."/>
            <person name="Sidebottom C.H."/>
            <person name="Wang X."/>
            <person name="Canaguier A."/>
            <person name="Chauveau A."/>
            <person name="Berard A."/>
            <person name="Deniot G."/>
            <person name="Guan M."/>
            <person name="Liu Z."/>
            <person name="Sun F."/>
            <person name="Lim Y.P."/>
            <person name="Lyons E."/>
            <person name="Town C.D."/>
            <person name="Bancroft I."/>
            <person name="Wang X."/>
            <person name="Meng J."/>
            <person name="Ma J."/>
            <person name="Pires J.C."/>
            <person name="King G.J."/>
            <person name="Brunel D."/>
            <person name="Delourme R."/>
            <person name="Renard M."/>
            <person name="Aury J.M."/>
            <person name="Adams K.L."/>
            <person name="Batley J."/>
            <person name="Snowdon R.J."/>
            <person name="Tost J."/>
            <person name="Edwards D."/>
            <person name="Zhou Y."/>
            <person name="Hua W."/>
            <person name="Sharpe A.G."/>
            <person name="Paterson A.H."/>
            <person name="Guan C."/>
            <person name="Wincker P."/>
        </authorList>
    </citation>
    <scope>NUCLEOTIDE SEQUENCE [LARGE SCALE GENOMIC DNA]</scope>
    <source>
        <strain evidence="2">cv. Darmor-bzh</strain>
    </source>
</reference>
<dbReference type="Proteomes" id="UP000028999">
    <property type="component" value="Unassembled WGS sequence"/>
</dbReference>
<organism evidence="1 2">
    <name type="scientific">Brassica napus</name>
    <name type="common">Rape</name>
    <dbReference type="NCBI Taxonomy" id="3708"/>
    <lineage>
        <taxon>Eukaryota</taxon>
        <taxon>Viridiplantae</taxon>
        <taxon>Streptophyta</taxon>
        <taxon>Embryophyta</taxon>
        <taxon>Tracheophyta</taxon>
        <taxon>Spermatophyta</taxon>
        <taxon>Magnoliopsida</taxon>
        <taxon>eudicotyledons</taxon>
        <taxon>Gunneridae</taxon>
        <taxon>Pentapetalae</taxon>
        <taxon>rosids</taxon>
        <taxon>malvids</taxon>
        <taxon>Brassicales</taxon>
        <taxon>Brassicaceae</taxon>
        <taxon>Brassiceae</taxon>
        <taxon>Brassica</taxon>
    </lineage>
</organism>
<proteinExistence type="predicted"/>
<protein>
    <submittedName>
        <fullName evidence="1">BnaA06g40650D protein</fullName>
    </submittedName>
</protein>
<sequence length="121" mass="13837">MNGRDPLNKTFHRALLEKVLINLSMIEMTLSFGLPFPRPRSVNNLWHSQKIHHKNTWYLQNRNWVEDITGLSLAFGSERERVSLTMSKTKYIVNSEATVLRGFCQDPNSDHSSPAASPNKA</sequence>
<evidence type="ECO:0000313" key="2">
    <source>
        <dbReference type="Proteomes" id="UP000028999"/>
    </source>
</evidence>
<dbReference type="Gramene" id="CDY56751">
    <property type="protein sequence ID" value="CDY56751"/>
    <property type="gene ID" value="GSBRNA2T00020048001"/>
</dbReference>
<keyword evidence="2" id="KW-1185">Reference proteome</keyword>
<dbReference type="EMBL" id="LK033516">
    <property type="protein sequence ID" value="CDY56751.1"/>
    <property type="molecule type" value="Genomic_DNA"/>
</dbReference>
<accession>A0A078IXS0</accession>
<name>A0A078IXS0_BRANA</name>